<evidence type="ECO:0000256" key="2">
    <source>
        <dbReference type="ARBA" id="ARBA00023125"/>
    </source>
</evidence>
<dbReference type="PANTHER" id="PTHR43280:SF2">
    <property type="entry name" value="HTH-TYPE TRANSCRIPTIONAL REGULATOR EXSA"/>
    <property type="match status" value="1"/>
</dbReference>
<dbReference type="EMBL" id="LWBP01000001">
    <property type="protein sequence ID" value="OQP68639.1"/>
    <property type="molecule type" value="Genomic_DNA"/>
</dbReference>
<keyword evidence="1" id="KW-0805">Transcription regulation</keyword>
<keyword evidence="6" id="KW-1185">Reference proteome</keyword>
<keyword evidence="3" id="KW-0804">Transcription</keyword>
<reference evidence="6" key="1">
    <citation type="submission" date="2016-04" db="EMBL/GenBank/DDBJ databases">
        <authorList>
            <person name="Chen L."/>
            <person name="Zhuang W."/>
            <person name="Wang G."/>
        </authorList>
    </citation>
    <scope>NUCLEOTIDE SEQUENCE [LARGE SCALE GENOMIC DNA]</scope>
    <source>
        <strain evidence="6">208</strain>
    </source>
</reference>
<protein>
    <recommendedName>
        <fullName evidence="4">HTH araC/xylS-type domain-containing protein</fullName>
    </recommendedName>
</protein>
<dbReference type="GO" id="GO:0003700">
    <property type="term" value="F:DNA-binding transcription factor activity"/>
    <property type="evidence" value="ECO:0007669"/>
    <property type="project" value="InterPro"/>
</dbReference>
<comment type="caution">
    <text evidence="5">The sequence shown here is derived from an EMBL/GenBank/DDBJ whole genome shotgun (WGS) entry which is preliminary data.</text>
</comment>
<name>A0A1V9GD91_9BACT</name>
<dbReference type="InterPro" id="IPR018060">
    <property type="entry name" value="HTH_AraC"/>
</dbReference>
<dbReference type="RefSeq" id="WP_081159355.1">
    <property type="nucleotide sequence ID" value="NZ_LWBP01000001.1"/>
</dbReference>
<dbReference type="AlphaFoldDB" id="A0A1V9GD91"/>
<evidence type="ECO:0000256" key="3">
    <source>
        <dbReference type="ARBA" id="ARBA00023163"/>
    </source>
</evidence>
<gene>
    <name evidence="5" type="ORF">A4R26_02255</name>
</gene>
<accession>A0A1V9GD91</accession>
<dbReference type="STRING" id="550983.A4R26_02255"/>
<organism evidence="5 6">
    <name type="scientific">Niastella populi</name>
    <dbReference type="NCBI Taxonomy" id="550983"/>
    <lineage>
        <taxon>Bacteria</taxon>
        <taxon>Pseudomonadati</taxon>
        <taxon>Bacteroidota</taxon>
        <taxon>Chitinophagia</taxon>
        <taxon>Chitinophagales</taxon>
        <taxon>Chitinophagaceae</taxon>
        <taxon>Niastella</taxon>
    </lineage>
</organism>
<dbReference type="SMART" id="SM00342">
    <property type="entry name" value="HTH_ARAC"/>
    <property type="match status" value="1"/>
</dbReference>
<keyword evidence="2" id="KW-0238">DNA-binding</keyword>
<dbReference type="Pfam" id="PF12833">
    <property type="entry name" value="HTH_18"/>
    <property type="match status" value="1"/>
</dbReference>
<sequence length="281" mass="32220">MVLHHQKFEFGHKCLIEKVVIQAPFRYSVNFHDEACFIYFLEGTARTSSPIGQVPVASGEAVILKCGSYFADLLKYSEANRYEILVVHLYKDILRMIYKHEMPALVKEVENKSYISYVATHDVVKKFVESLSFYFDNPELVNDELLELKFRELILLLLRTQNTSSIVSLFTDLFAPRNVSIKEVVNNHIFSELSVEDLANLANLSVSTFTRSFQTLFNDTPANYIKRKRLERAKDLLAMSDLSVSEIALQTCFTDVAHFSRSFKTAYHCSPSAYRLSLKGI</sequence>
<evidence type="ECO:0000259" key="4">
    <source>
        <dbReference type="PROSITE" id="PS01124"/>
    </source>
</evidence>
<dbReference type="Proteomes" id="UP000192276">
    <property type="component" value="Unassembled WGS sequence"/>
</dbReference>
<dbReference type="Gene3D" id="1.10.10.60">
    <property type="entry name" value="Homeodomain-like"/>
    <property type="match status" value="2"/>
</dbReference>
<proteinExistence type="predicted"/>
<evidence type="ECO:0000313" key="6">
    <source>
        <dbReference type="Proteomes" id="UP000192276"/>
    </source>
</evidence>
<dbReference type="Pfam" id="PF22200">
    <property type="entry name" value="ExsA_N"/>
    <property type="match status" value="1"/>
</dbReference>
<feature type="domain" description="HTH araC/xylS-type" evidence="4">
    <location>
        <begin position="179"/>
        <end position="277"/>
    </location>
</feature>
<evidence type="ECO:0000256" key="1">
    <source>
        <dbReference type="ARBA" id="ARBA00023015"/>
    </source>
</evidence>
<dbReference type="GO" id="GO:0043565">
    <property type="term" value="F:sequence-specific DNA binding"/>
    <property type="evidence" value="ECO:0007669"/>
    <property type="project" value="InterPro"/>
</dbReference>
<evidence type="ECO:0000313" key="5">
    <source>
        <dbReference type="EMBL" id="OQP68639.1"/>
    </source>
</evidence>
<dbReference type="OrthoDB" id="4480133at2"/>
<dbReference type="SUPFAM" id="SSF46689">
    <property type="entry name" value="Homeodomain-like"/>
    <property type="match status" value="2"/>
</dbReference>
<dbReference type="PROSITE" id="PS01124">
    <property type="entry name" value="HTH_ARAC_FAMILY_2"/>
    <property type="match status" value="1"/>
</dbReference>
<dbReference type="InterPro" id="IPR054015">
    <property type="entry name" value="ExsA-like_N"/>
</dbReference>
<dbReference type="PANTHER" id="PTHR43280">
    <property type="entry name" value="ARAC-FAMILY TRANSCRIPTIONAL REGULATOR"/>
    <property type="match status" value="1"/>
</dbReference>
<dbReference type="InterPro" id="IPR009057">
    <property type="entry name" value="Homeodomain-like_sf"/>
</dbReference>